<proteinExistence type="predicted"/>
<comment type="caution">
    <text evidence="2">The sequence shown here is derived from an EMBL/GenBank/DDBJ whole genome shotgun (WGS) entry which is preliminary data.</text>
</comment>
<feature type="transmembrane region" description="Helical" evidence="1">
    <location>
        <begin position="28"/>
        <end position="47"/>
    </location>
</feature>
<feature type="transmembrane region" description="Helical" evidence="1">
    <location>
        <begin position="53"/>
        <end position="69"/>
    </location>
</feature>
<keyword evidence="1" id="KW-1133">Transmembrane helix</keyword>
<keyword evidence="1" id="KW-0812">Transmembrane</keyword>
<keyword evidence="1" id="KW-0472">Membrane</keyword>
<organism evidence="2 3">
    <name type="scientific">Neobacillus notoginsengisoli</name>
    <dbReference type="NCBI Taxonomy" id="1578198"/>
    <lineage>
        <taxon>Bacteria</taxon>
        <taxon>Bacillati</taxon>
        <taxon>Bacillota</taxon>
        <taxon>Bacilli</taxon>
        <taxon>Bacillales</taxon>
        <taxon>Bacillaceae</taxon>
        <taxon>Neobacillus</taxon>
    </lineage>
</organism>
<evidence type="ECO:0000313" key="3">
    <source>
        <dbReference type="Proteomes" id="UP000284416"/>
    </source>
</evidence>
<name>A0A417Z019_9BACI</name>
<gene>
    <name evidence="2" type="ORF">D1B31_01040</name>
</gene>
<dbReference type="Proteomes" id="UP000284416">
    <property type="component" value="Unassembled WGS sequence"/>
</dbReference>
<evidence type="ECO:0000313" key="2">
    <source>
        <dbReference type="EMBL" id="RHW43288.1"/>
    </source>
</evidence>
<sequence>MWWIIGMLNIVLAAIELILGIKNRGTVFFRIHLMFSLMFVSFGVAAFYQNLSYGAPGLIIGLLAVWIRSKNRITT</sequence>
<dbReference type="EMBL" id="QWEG01000001">
    <property type="protein sequence ID" value="RHW43288.1"/>
    <property type="molecule type" value="Genomic_DNA"/>
</dbReference>
<evidence type="ECO:0000256" key="1">
    <source>
        <dbReference type="SAM" id="Phobius"/>
    </source>
</evidence>
<keyword evidence="3" id="KW-1185">Reference proteome</keyword>
<accession>A0A417Z019</accession>
<dbReference type="OrthoDB" id="9980101at2"/>
<dbReference type="AlphaFoldDB" id="A0A417Z019"/>
<feature type="transmembrane region" description="Helical" evidence="1">
    <location>
        <begin position="6"/>
        <end position="21"/>
    </location>
</feature>
<protein>
    <submittedName>
        <fullName evidence="2">Uncharacterized protein</fullName>
    </submittedName>
</protein>
<dbReference type="RefSeq" id="WP_118918896.1">
    <property type="nucleotide sequence ID" value="NZ_QWEG01000001.1"/>
</dbReference>
<reference evidence="2 3" key="1">
    <citation type="journal article" date="2017" name="Int. J. Syst. Evol. Microbiol.">
        <title>Bacillus notoginsengisoli sp. nov., a novel bacterium isolated from the rhizosphere of Panax notoginseng.</title>
        <authorList>
            <person name="Zhang M.Y."/>
            <person name="Cheng J."/>
            <person name="Cai Y."/>
            <person name="Zhang T.Y."/>
            <person name="Wu Y.Y."/>
            <person name="Manikprabhu D."/>
            <person name="Li W.J."/>
            <person name="Zhang Y.X."/>
        </authorList>
    </citation>
    <scope>NUCLEOTIDE SEQUENCE [LARGE SCALE GENOMIC DNA]</scope>
    <source>
        <strain evidence="2 3">JCM 30743</strain>
    </source>
</reference>